<organism evidence="1 2">
    <name type="scientific">Pichia kudriavzevii</name>
    <name type="common">Yeast</name>
    <name type="synonym">Issatchenkia orientalis</name>
    <dbReference type="NCBI Taxonomy" id="4909"/>
    <lineage>
        <taxon>Eukaryota</taxon>
        <taxon>Fungi</taxon>
        <taxon>Dikarya</taxon>
        <taxon>Ascomycota</taxon>
        <taxon>Saccharomycotina</taxon>
        <taxon>Pichiomycetes</taxon>
        <taxon>Pichiales</taxon>
        <taxon>Pichiaceae</taxon>
        <taxon>Pichia</taxon>
    </lineage>
</organism>
<gene>
    <name evidence="1" type="ORF">JL09_g6855</name>
</gene>
<proteinExistence type="predicted"/>
<dbReference type="HOGENOM" id="CLU_3433901_0_0_1"/>
<evidence type="ECO:0000313" key="2">
    <source>
        <dbReference type="Proteomes" id="UP000029867"/>
    </source>
</evidence>
<protein>
    <submittedName>
        <fullName evidence="1">Uncharacterized protein</fullName>
    </submittedName>
</protein>
<comment type="caution">
    <text evidence="1">The sequence shown here is derived from an EMBL/GenBank/DDBJ whole genome shotgun (WGS) entry which is preliminary data.</text>
</comment>
<dbReference type="EMBL" id="JQFK01002140">
    <property type="protein sequence ID" value="KGK32538.1"/>
    <property type="molecule type" value="Genomic_DNA"/>
</dbReference>
<reference evidence="2" key="1">
    <citation type="journal article" date="2014" name="Microb. Cell Fact.">
        <title>Exploiting Issatchenkia orientalis SD108 for succinic acid production.</title>
        <authorList>
            <person name="Xiao H."/>
            <person name="Shao Z."/>
            <person name="Jiang Y."/>
            <person name="Dole S."/>
            <person name="Zhao H."/>
        </authorList>
    </citation>
    <scope>NUCLEOTIDE SEQUENCE [LARGE SCALE GENOMIC DNA]</scope>
    <source>
        <strain evidence="2">SD108</strain>
    </source>
</reference>
<evidence type="ECO:0000313" key="1">
    <source>
        <dbReference type="EMBL" id="KGK32538.1"/>
    </source>
</evidence>
<name>A0A099NIK1_PICKU</name>
<accession>A0A099NIK1</accession>
<dbReference type="AlphaFoldDB" id="A0A099NIK1"/>
<sequence>PKDAPALVNSKICKAQ</sequence>
<feature type="non-terminal residue" evidence="1">
    <location>
        <position position="1"/>
    </location>
</feature>
<dbReference type="Proteomes" id="UP000029867">
    <property type="component" value="Unassembled WGS sequence"/>
</dbReference>